<evidence type="ECO:0000256" key="4">
    <source>
        <dbReference type="PROSITE-ProRule" id="PRU00024"/>
    </source>
</evidence>
<dbReference type="InterPro" id="IPR001870">
    <property type="entry name" value="B30.2/SPRY"/>
</dbReference>
<feature type="domain" description="B30.2/SPRY" evidence="7">
    <location>
        <begin position="322"/>
        <end position="504"/>
    </location>
</feature>
<dbReference type="InterPro" id="IPR043136">
    <property type="entry name" value="B30.2/SPRY_sf"/>
</dbReference>
<evidence type="ECO:0000259" key="6">
    <source>
        <dbReference type="PROSITE" id="PS50119"/>
    </source>
</evidence>
<accession>A0ABM4XTT0</accession>
<organism evidence="8 9">
    <name type="scientific">Vulpes vulpes</name>
    <name type="common">Red fox</name>
    <dbReference type="NCBI Taxonomy" id="9627"/>
    <lineage>
        <taxon>Eukaryota</taxon>
        <taxon>Metazoa</taxon>
        <taxon>Chordata</taxon>
        <taxon>Craniata</taxon>
        <taxon>Vertebrata</taxon>
        <taxon>Euteleostomi</taxon>
        <taxon>Mammalia</taxon>
        <taxon>Eutheria</taxon>
        <taxon>Laurasiatheria</taxon>
        <taxon>Carnivora</taxon>
        <taxon>Caniformia</taxon>
        <taxon>Canidae</taxon>
        <taxon>Vulpes</taxon>
    </lineage>
</organism>
<dbReference type="InterPro" id="IPR003879">
    <property type="entry name" value="Butyrophylin_SPRY"/>
</dbReference>
<reference evidence="9" key="1">
    <citation type="submission" date="2025-08" db="UniProtKB">
        <authorList>
            <consortium name="RefSeq"/>
        </authorList>
    </citation>
    <scope>IDENTIFICATION</scope>
    <source>
        <tissue evidence="9">Cell line</tissue>
    </source>
</reference>
<dbReference type="SUPFAM" id="SSF49899">
    <property type="entry name" value="Concanavalin A-like lectins/glucanases"/>
    <property type="match status" value="1"/>
</dbReference>
<dbReference type="SMART" id="SM00184">
    <property type="entry name" value="RING"/>
    <property type="match status" value="1"/>
</dbReference>
<name>A0ABM4XTT0_VULVU</name>
<feature type="domain" description="B box-type" evidence="6">
    <location>
        <begin position="142"/>
        <end position="183"/>
    </location>
</feature>
<dbReference type="InterPro" id="IPR050143">
    <property type="entry name" value="TRIM/RBCC"/>
</dbReference>
<dbReference type="Gene3D" id="3.30.40.10">
    <property type="entry name" value="Zinc/RING finger domain, C3HC4 (zinc finger)"/>
    <property type="match status" value="1"/>
</dbReference>
<dbReference type="InterPro" id="IPR013083">
    <property type="entry name" value="Znf_RING/FYVE/PHD"/>
</dbReference>
<dbReference type="GeneID" id="112915822"/>
<gene>
    <name evidence="9" type="primary">LOC112915822</name>
</gene>
<dbReference type="InterPro" id="IPR013320">
    <property type="entry name" value="ConA-like_dom_sf"/>
</dbReference>
<evidence type="ECO:0000313" key="9">
    <source>
        <dbReference type="RefSeq" id="XP_072581437.1"/>
    </source>
</evidence>
<evidence type="ECO:0000256" key="2">
    <source>
        <dbReference type="ARBA" id="ARBA00022771"/>
    </source>
</evidence>
<dbReference type="InterPro" id="IPR017907">
    <property type="entry name" value="Znf_RING_CS"/>
</dbReference>
<keyword evidence="1" id="KW-0479">Metal-binding</keyword>
<dbReference type="PANTHER" id="PTHR24103">
    <property type="entry name" value="E3 UBIQUITIN-PROTEIN LIGASE TRIM"/>
    <property type="match status" value="1"/>
</dbReference>
<dbReference type="PROSITE" id="PS50119">
    <property type="entry name" value="ZF_BBOX"/>
    <property type="match status" value="1"/>
</dbReference>
<dbReference type="InterPro" id="IPR003877">
    <property type="entry name" value="SPRY_dom"/>
</dbReference>
<dbReference type="RefSeq" id="XP_072581437.1">
    <property type="nucleotide sequence ID" value="XM_072725336.1"/>
</dbReference>
<dbReference type="SUPFAM" id="SSF57845">
    <property type="entry name" value="B-box zinc-binding domain"/>
    <property type="match status" value="1"/>
</dbReference>
<evidence type="ECO:0000256" key="1">
    <source>
        <dbReference type="ARBA" id="ARBA00022723"/>
    </source>
</evidence>
<dbReference type="Pfam" id="PF15227">
    <property type="entry name" value="zf-C3HC4_4"/>
    <property type="match status" value="1"/>
</dbReference>
<dbReference type="InterPro" id="IPR001841">
    <property type="entry name" value="Znf_RING"/>
</dbReference>
<dbReference type="InterPro" id="IPR000315">
    <property type="entry name" value="Znf_B-box"/>
</dbReference>
<evidence type="ECO:0000259" key="7">
    <source>
        <dbReference type="PROSITE" id="PS50188"/>
    </source>
</evidence>
<dbReference type="PROSITE" id="PS00518">
    <property type="entry name" value="ZF_RING_1"/>
    <property type="match status" value="1"/>
</dbReference>
<evidence type="ECO:0000256" key="3">
    <source>
        <dbReference type="ARBA" id="ARBA00022833"/>
    </source>
</evidence>
<dbReference type="Proteomes" id="UP001652641">
    <property type="component" value="Chromosome 11"/>
</dbReference>
<dbReference type="SUPFAM" id="SSF57850">
    <property type="entry name" value="RING/U-box"/>
    <property type="match status" value="1"/>
</dbReference>
<feature type="domain" description="RING-type" evidence="5">
    <location>
        <begin position="69"/>
        <end position="110"/>
    </location>
</feature>
<dbReference type="SMART" id="SM00449">
    <property type="entry name" value="SPRY"/>
    <property type="match status" value="1"/>
</dbReference>
<keyword evidence="3" id="KW-0862">Zinc</keyword>
<dbReference type="PRINTS" id="PR01407">
    <property type="entry name" value="BUTYPHLNCDUF"/>
</dbReference>
<dbReference type="Gene3D" id="2.60.120.920">
    <property type="match status" value="1"/>
</dbReference>
<dbReference type="PROSITE" id="PS50089">
    <property type="entry name" value="ZF_RING_2"/>
    <property type="match status" value="1"/>
</dbReference>
<dbReference type="PROSITE" id="PS50188">
    <property type="entry name" value="B302_SPRY"/>
    <property type="match status" value="1"/>
</dbReference>
<keyword evidence="8" id="KW-1185">Reference proteome</keyword>
<dbReference type="Pfam" id="PF00622">
    <property type="entry name" value="SPRY"/>
    <property type="match status" value="1"/>
</dbReference>
<keyword evidence="2 4" id="KW-0863">Zinc-finger</keyword>
<evidence type="ECO:0000259" key="5">
    <source>
        <dbReference type="PROSITE" id="PS50089"/>
    </source>
</evidence>
<evidence type="ECO:0000313" key="8">
    <source>
        <dbReference type="Proteomes" id="UP001652641"/>
    </source>
</evidence>
<sequence length="504" mass="58498">MGVVFRDYKASGKEPSSLLSRILVFGVGWAGETFRNLLLLKGYSYTQEENDAHTSQVMDSNINQDELFCSICVNYFIDPVTIGCGHSFCRPCLCIFWEEAPYPPYCPVCRETSHQMKFKTNIVLKTRVFLARWARPYCLPSSGEQMCEIHMKTKNFFCEVMKDLLCLLCCKSKEHVAHKHCSIGWTAEGYRQNLLKQMRSLWEQTQENRRNKKRETSKVRTWEGYVSLRREMIRAEYQKVCHLLYEEERRYLEGIEQESKDIFQRLKESENSMDLKGKLLRGMYEDLRKMCRKPDTELLQHFESALKRSEAVQQHLPQPVDAQLSSWPITGLIERLSQFLVPIFFENEVTTRHVPLFEDLRHLHVSPNHPDVVTNTKRSNYFLAWGAQTFTCGQHYWEVDVGNCQNWVLGFCDDSWTMTNDMVLDSEGIFLLFCIKEDNQCSLFTSSPLSPQYVQRPLGQVGVFLDYEHGVVSFVHVASSSLICSFLSCSFSCPLRPFLCSASS</sequence>
<protein>
    <submittedName>
        <fullName evidence="9">Tripartite motif-containing protein 43-like</fullName>
    </submittedName>
</protein>
<dbReference type="Gene3D" id="3.30.160.60">
    <property type="entry name" value="Classic Zinc Finger"/>
    <property type="match status" value="1"/>
</dbReference>
<proteinExistence type="predicted"/>